<dbReference type="GO" id="GO:0030435">
    <property type="term" value="P:sporulation resulting in formation of a cellular spore"/>
    <property type="evidence" value="ECO:0007669"/>
    <property type="project" value="InterPro"/>
</dbReference>
<dbReference type="InterPro" id="IPR019076">
    <property type="entry name" value="Spore_lipoprot_YhcN/YlaJ-like"/>
</dbReference>
<dbReference type="EMBL" id="CP000860">
    <property type="protein sequence ID" value="ACA59909.1"/>
    <property type="molecule type" value="Genomic_DNA"/>
</dbReference>
<dbReference type="RefSeq" id="WP_012302494.1">
    <property type="nucleotide sequence ID" value="NC_010424.1"/>
</dbReference>
<dbReference type="HOGENOM" id="CLU_077663_2_1_9"/>
<sequence>MDHRRNRLLVLVAALLGVILLVGALAGCDIARRPGPPEQAPPEARQALPNDPREAGRLADRLAKTAADTPGVNRATVVLAGTTAYVGLNLEEGMEGKRTNEVKRKAAKRVRQAEPRIERVMVTTDMDTFARLERIAAGVRRGEPVSAFQREFAEINRRSTPITR</sequence>
<name>B1I4B7_DESAP</name>
<dbReference type="eggNOG" id="ENOG5032YMT">
    <property type="taxonomic scope" value="Bacteria"/>
</dbReference>
<dbReference type="Pfam" id="PF09580">
    <property type="entry name" value="Spore_YhcN_YlaJ"/>
    <property type="match status" value="1"/>
</dbReference>
<keyword evidence="2" id="KW-1185">Reference proteome</keyword>
<dbReference type="NCBIfam" id="TIGR02898">
    <property type="entry name" value="spore_YhcN_YlaJ"/>
    <property type="match status" value="1"/>
</dbReference>
<dbReference type="InterPro" id="IPR014247">
    <property type="entry name" value="Spore_lipoprot_YhcN/YlaJ"/>
</dbReference>
<dbReference type="OrthoDB" id="1707228at2"/>
<keyword evidence="1" id="KW-0449">Lipoprotein</keyword>
<reference evidence="1 2" key="2">
    <citation type="journal article" date="2008" name="Science">
        <title>Environmental genomics reveals a single-species ecosystem deep within Earth.</title>
        <authorList>
            <person name="Chivian D."/>
            <person name="Brodie E.L."/>
            <person name="Alm E.J."/>
            <person name="Culley D.E."/>
            <person name="Dehal P.S."/>
            <person name="Desantis T.Z."/>
            <person name="Gihring T.M."/>
            <person name="Lapidus A."/>
            <person name="Lin L.H."/>
            <person name="Lowry S.R."/>
            <person name="Moser D.P."/>
            <person name="Richardson P.M."/>
            <person name="Southam G."/>
            <person name="Wanger G."/>
            <person name="Pratt L.M."/>
            <person name="Andersen G.L."/>
            <person name="Hazen T.C."/>
            <person name="Brockman F.J."/>
            <person name="Arkin A.P."/>
            <person name="Onstott T.C."/>
        </authorList>
    </citation>
    <scope>NUCLEOTIDE SEQUENCE [LARGE SCALE GENOMIC DNA]</scope>
    <source>
        <strain evidence="1 2">MP104C</strain>
    </source>
</reference>
<gene>
    <name evidence="1" type="ordered locus">Daud_1400</name>
</gene>
<dbReference type="STRING" id="477974.Daud_1400"/>
<proteinExistence type="predicted"/>
<evidence type="ECO:0000313" key="1">
    <source>
        <dbReference type="EMBL" id="ACA59909.1"/>
    </source>
</evidence>
<dbReference type="Proteomes" id="UP000008544">
    <property type="component" value="Chromosome"/>
</dbReference>
<reference evidence="2" key="1">
    <citation type="submission" date="2007-10" db="EMBL/GenBank/DDBJ databases">
        <title>Complete sequence of chromosome of Desulforudis audaxviator MP104C.</title>
        <authorList>
            <person name="Copeland A."/>
            <person name="Lucas S."/>
            <person name="Lapidus A."/>
            <person name="Barry K."/>
            <person name="Glavina del Rio T."/>
            <person name="Dalin E."/>
            <person name="Tice H."/>
            <person name="Bruce D."/>
            <person name="Pitluck S."/>
            <person name="Lowry S.R."/>
            <person name="Larimer F."/>
            <person name="Land M.L."/>
            <person name="Hauser L."/>
            <person name="Kyrpides N."/>
            <person name="Ivanova N.N."/>
            <person name="Richardson P."/>
        </authorList>
    </citation>
    <scope>NUCLEOTIDE SEQUENCE [LARGE SCALE GENOMIC DNA]</scope>
    <source>
        <strain evidence="2">MP104C</strain>
    </source>
</reference>
<dbReference type="KEGG" id="dau:Daud_1400"/>
<accession>B1I4B7</accession>
<protein>
    <submittedName>
        <fullName evidence="1">Prokaryotic membrane lipoprotein lipid attachment site</fullName>
    </submittedName>
</protein>
<evidence type="ECO:0000313" key="2">
    <source>
        <dbReference type="Proteomes" id="UP000008544"/>
    </source>
</evidence>
<dbReference type="PROSITE" id="PS51257">
    <property type="entry name" value="PROKAR_LIPOPROTEIN"/>
    <property type="match status" value="1"/>
</dbReference>
<dbReference type="AlphaFoldDB" id="B1I4B7"/>
<organism evidence="1 2">
    <name type="scientific">Desulforudis audaxviator (strain MP104C)</name>
    <dbReference type="NCBI Taxonomy" id="477974"/>
    <lineage>
        <taxon>Bacteria</taxon>
        <taxon>Bacillati</taxon>
        <taxon>Bacillota</taxon>
        <taxon>Clostridia</taxon>
        <taxon>Thermoanaerobacterales</taxon>
        <taxon>Candidatus Desulforudaceae</taxon>
        <taxon>Candidatus Desulforudis</taxon>
    </lineage>
</organism>